<keyword evidence="2" id="KW-0378">Hydrolase</keyword>
<feature type="domain" description="HNH nuclease" evidence="1">
    <location>
        <begin position="9"/>
        <end position="58"/>
    </location>
</feature>
<dbReference type="InterPro" id="IPR003615">
    <property type="entry name" value="HNH_nuc"/>
</dbReference>
<dbReference type="Pfam" id="PF13391">
    <property type="entry name" value="HNH_2"/>
    <property type="match status" value="1"/>
</dbReference>
<dbReference type="EMBL" id="JAHHHN010000020">
    <property type="protein sequence ID" value="MBW4564303.1"/>
    <property type="molecule type" value="Genomic_DNA"/>
</dbReference>
<sequence length="111" mass="12755">MLDAYSCKCAITNFDAEAALEAAHIILYIETENNHPSNGLLLRADLHTLFDLNLIAIHPETMTVYISPTLQTTEYRVIDGIKLRVPKDGMCRPNQQFLKQRFEQCKWCKDI</sequence>
<protein>
    <submittedName>
        <fullName evidence="2">HNH endonuclease</fullName>
    </submittedName>
</protein>
<keyword evidence="2" id="KW-0255">Endonuclease</keyword>
<organism evidence="2 3">
    <name type="scientific">Mojavia pulchra JT2-VF2</name>
    <dbReference type="NCBI Taxonomy" id="287848"/>
    <lineage>
        <taxon>Bacteria</taxon>
        <taxon>Bacillati</taxon>
        <taxon>Cyanobacteriota</taxon>
        <taxon>Cyanophyceae</taxon>
        <taxon>Nostocales</taxon>
        <taxon>Nostocaceae</taxon>
    </lineage>
</organism>
<proteinExistence type="predicted"/>
<dbReference type="GO" id="GO:0004519">
    <property type="term" value="F:endonuclease activity"/>
    <property type="evidence" value="ECO:0007669"/>
    <property type="project" value="UniProtKB-KW"/>
</dbReference>
<reference evidence="2" key="2">
    <citation type="journal article" date="2022" name="Microbiol. Resour. Announc.">
        <title>Metagenome Sequencing to Explore Phylogenomics of Terrestrial Cyanobacteria.</title>
        <authorList>
            <person name="Ward R.D."/>
            <person name="Stajich J.E."/>
            <person name="Johansen J.R."/>
            <person name="Huntemann M."/>
            <person name="Clum A."/>
            <person name="Foster B."/>
            <person name="Foster B."/>
            <person name="Roux S."/>
            <person name="Palaniappan K."/>
            <person name="Varghese N."/>
            <person name="Mukherjee S."/>
            <person name="Reddy T.B.K."/>
            <person name="Daum C."/>
            <person name="Copeland A."/>
            <person name="Chen I.A."/>
            <person name="Ivanova N.N."/>
            <person name="Kyrpides N.C."/>
            <person name="Shapiro N."/>
            <person name="Eloe-Fadrosh E.A."/>
            <person name="Pietrasiak N."/>
        </authorList>
    </citation>
    <scope>NUCLEOTIDE SEQUENCE</scope>
    <source>
        <strain evidence="2">JT2-VF2</strain>
    </source>
</reference>
<evidence type="ECO:0000259" key="1">
    <source>
        <dbReference type="Pfam" id="PF13391"/>
    </source>
</evidence>
<evidence type="ECO:0000313" key="2">
    <source>
        <dbReference type="EMBL" id="MBW4564303.1"/>
    </source>
</evidence>
<accession>A0A951UI85</accession>
<reference evidence="2" key="1">
    <citation type="submission" date="2021-05" db="EMBL/GenBank/DDBJ databases">
        <authorList>
            <person name="Pietrasiak N."/>
            <person name="Ward R."/>
            <person name="Stajich J.E."/>
            <person name="Kurbessoian T."/>
        </authorList>
    </citation>
    <scope>NUCLEOTIDE SEQUENCE</scope>
    <source>
        <strain evidence="2">JT2-VF2</strain>
    </source>
</reference>
<evidence type="ECO:0000313" key="3">
    <source>
        <dbReference type="Proteomes" id="UP000715781"/>
    </source>
</evidence>
<dbReference type="AlphaFoldDB" id="A0A951UI85"/>
<dbReference type="Proteomes" id="UP000715781">
    <property type="component" value="Unassembled WGS sequence"/>
</dbReference>
<name>A0A951UI85_9NOST</name>
<comment type="caution">
    <text evidence="2">The sequence shown here is derived from an EMBL/GenBank/DDBJ whole genome shotgun (WGS) entry which is preliminary data.</text>
</comment>
<keyword evidence="2" id="KW-0540">Nuclease</keyword>
<gene>
    <name evidence="2" type="ORF">KME32_24815</name>
</gene>